<dbReference type="WBParaSite" id="SBAD_0000991301-mRNA-1">
    <property type="protein sequence ID" value="SBAD_0000991301-mRNA-1"/>
    <property type="gene ID" value="SBAD_0000991301"/>
</dbReference>
<dbReference type="AlphaFoldDB" id="A0A183J117"/>
<dbReference type="Proteomes" id="UP000270296">
    <property type="component" value="Unassembled WGS sequence"/>
</dbReference>
<protein>
    <submittedName>
        <fullName evidence="3">USP domain-containing protein</fullName>
    </submittedName>
</protein>
<dbReference type="Gene3D" id="3.90.70.10">
    <property type="entry name" value="Cysteine proteinases"/>
    <property type="match status" value="1"/>
</dbReference>
<gene>
    <name evidence="1" type="ORF">SBAD_LOCUS9565</name>
</gene>
<dbReference type="EMBL" id="UZAM01012879">
    <property type="protein sequence ID" value="VDP23982.1"/>
    <property type="molecule type" value="Genomic_DNA"/>
</dbReference>
<keyword evidence="2" id="KW-1185">Reference proteome</keyword>
<reference evidence="1 2" key="2">
    <citation type="submission" date="2018-11" db="EMBL/GenBank/DDBJ databases">
        <authorList>
            <consortium name="Pathogen Informatics"/>
        </authorList>
    </citation>
    <scope>NUCLEOTIDE SEQUENCE [LARGE SCALE GENOMIC DNA]</scope>
</reference>
<dbReference type="OrthoDB" id="21192at2759"/>
<evidence type="ECO:0000313" key="2">
    <source>
        <dbReference type="Proteomes" id="UP000270296"/>
    </source>
</evidence>
<dbReference type="InterPro" id="IPR038765">
    <property type="entry name" value="Papain-like_cys_pep_sf"/>
</dbReference>
<dbReference type="PANTHER" id="PTHR21646:SF86">
    <property type="entry name" value="UBIQUITIN CARBOXYL-TERMINAL HYDROLASE"/>
    <property type="match status" value="1"/>
</dbReference>
<evidence type="ECO:0000313" key="1">
    <source>
        <dbReference type="EMBL" id="VDP23982.1"/>
    </source>
</evidence>
<organism evidence="3">
    <name type="scientific">Soboliphyme baturini</name>
    <dbReference type="NCBI Taxonomy" id="241478"/>
    <lineage>
        <taxon>Eukaryota</taxon>
        <taxon>Metazoa</taxon>
        <taxon>Ecdysozoa</taxon>
        <taxon>Nematoda</taxon>
        <taxon>Enoplea</taxon>
        <taxon>Dorylaimia</taxon>
        <taxon>Dioctophymatida</taxon>
        <taxon>Dioctophymatoidea</taxon>
        <taxon>Soboliphymatidae</taxon>
        <taxon>Soboliphyme</taxon>
    </lineage>
</organism>
<reference evidence="3" key="1">
    <citation type="submission" date="2016-06" db="UniProtKB">
        <authorList>
            <consortium name="WormBaseParasite"/>
        </authorList>
    </citation>
    <scope>IDENTIFICATION</scope>
</reference>
<dbReference type="InterPro" id="IPR050185">
    <property type="entry name" value="Ub_carboxyl-term_hydrolase"/>
</dbReference>
<proteinExistence type="predicted"/>
<dbReference type="PANTHER" id="PTHR21646">
    <property type="entry name" value="UBIQUITIN CARBOXYL-TERMINAL HYDROLASE"/>
    <property type="match status" value="1"/>
</dbReference>
<evidence type="ECO:0000313" key="3">
    <source>
        <dbReference type="WBParaSite" id="SBAD_0000991301-mRNA-1"/>
    </source>
</evidence>
<dbReference type="SUPFAM" id="SSF54001">
    <property type="entry name" value="Cysteine proteinases"/>
    <property type="match status" value="1"/>
</dbReference>
<accession>A0A183J117</accession>
<name>A0A183J117_9BILA</name>
<sequence>MRIHSGSINHLSQTAAPKRSIPKTRDVKVQWMISVFEEALYMYRGLAKGFLYDAGVQIDEGRKTTANYHKRSRCGRLAFSESFASDELAKSDSSDFSDAMQEVAPAPSFKRRTLRCNPDLHRKPIRYRSVISDLFDGKLLSSVQCLTCNSVSNTEETFQDLSLPIPSRDQLQILRSHAACSSVPKSSESRGLLSWLFSWLQEYVC</sequence>